<reference evidence="3" key="1">
    <citation type="submission" date="2016-11" db="UniProtKB">
        <authorList>
            <consortium name="WormBaseParasite"/>
        </authorList>
    </citation>
    <scope>IDENTIFICATION</scope>
</reference>
<name>A0A1I8IYK2_9PLAT</name>
<evidence type="ECO:0000313" key="3">
    <source>
        <dbReference type="WBParaSite" id="maker-uti_cns_0025510-snap-gene-0.2-mRNA-1"/>
    </source>
</evidence>
<organism evidence="2 3">
    <name type="scientific">Macrostomum lignano</name>
    <dbReference type="NCBI Taxonomy" id="282301"/>
    <lineage>
        <taxon>Eukaryota</taxon>
        <taxon>Metazoa</taxon>
        <taxon>Spiralia</taxon>
        <taxon>Lophotrochozoa</taxon>
        <taxon>Platyhelminthes</taxon>
        <taxon>Rhabditophora</taxon>
        <taxon>Macrostomorpha</taxon>
        <taxon>Macrostomida</taxon>
        <taxon>Macrostomidae</taxon>
        <taxon>Macrostomum</taxon>
    </lineage>
</organism>
<accession>A0A1I8IYK2</accession>
<evidence type="ECO:0000256" key="1">
    <source>
        <dbReference type="SAM" id="MobiDB-lite"/>
    </source>
</evidence>
<dbReference type="WBParaSite" id="maker-uti_cns_0025510-snap-gene-0.2-mRNA-1">
    <property type="protein sequence ID" value="maker-uti_cns_0025510-snap-gene-0.2-mRNA-1"/>
    <property type="gene ID" value="maker-uti_cns_0025510-snap-gene-0.2"/>
</dbReference>
<feature type="compositionally biased region" description="Low complexity" evidence="1">
    <location>
        <begin position="37"/>
        <end position="46"/>
    </location>
</feature>
<dbReference type="AlphaFoldDB" id="A0A1I8IYK2"/>
<sequence length="110" mass="11653">MQDLREVTSNTCTMSNIQVKEKNLEAQKRLRAGLQRPGGPDAAPAGAAGGRTSASAERQFEAEKQAWEASFGNHQADGGGCQILAGRALEPQRLAVASAERCGQQGEEQD</sequence>
<protein>
    <submittedName>
        <fullName evidence="3">Uncharacterized protein</fullName>
    </submittedName>
</protein>
<dbReference type="Proteomes" id="UP000095280">
    <property type="component" value="Unplaced"/>
</dbReference>
<keyword evidence="2" id="KW-1185">Reference proteome</keyword>
<evidence type="ECO:0000313" key="2">
    <source>
        <dbReference type="Proteomes" id="UP000095280"/>
    </source>
</evidence>
<proteinExistence type="predicted"/>
<feature type="region of interest" description="Disordered" evidence="1">
    <location>
        <begin position="30"/>
        <end position="64"/>
    </location>
</feature>